<keyword evidence="1" id="KW-1133">Transmembrane helix</keyword>
<dbReference type="Proteomes" id="UP000468443">
    <property type="component" value="Unassembled WGS sequence"/>
</dbReference>
<evidence type="ECO:0000256" key="1">
    <source>
        <dbReference type="SAM" id="Phobius"/>
    </source>
</evidence>
<name>A0A6P0UBB1_9FLAO</name>
<gene>
    <name evidence="2" type="ORF">GWK09_00155</name>
</gene>
<keyword evidence="1" id="KW-0812">Transmembrane</keyword>
<dbReference type="RefSeq" id="WP_163691008.1">
    <property type="nucleotide sequence ID" value="NZ_FXTW01000001.1"/>
</dbReference>
<keyword evidence="1" id="KW-0472">Membrane</keyword>
<feature type="transmembrane region" description="Helical" evidence="1">
    <location>
        <begin position="56"/>
        <end position="76"/>
    </location>
</feature>
<proteinExistence type="predicted"/>
<evidence type="ECO:0000313" key="2">
    <source>
        <dbReference type="EMBL" id="NER08918.1"/>
    </source>
</evidence>
<protein>
    <recommendedName>
        <fullName evidence="4">DUF502 domain-containing protein</fullName>
    </recommendedName>
</protein>
<comment type="caution">
    <text evidence="2">The sequence shown here is derived from an EMBL/GenBank/DDBJ whole genome shotgun (WGS) entry which is preliminary data.</text>
</comment>
<sequence>MKTFFSFIKSTLLGGILFLLPSVLLIIILTKAYSILEKLSEPLSERLPESASGFNYGILLTIVLLLTICFFSGLLIRSAWVNKRISKLENTVLVNIPGYSLIKSITADAVRAKSDKHLLPITIRDGDSWNIGFLVEVGDKVSMVFIPDAPKYDAGEMRVVASENVQKLNISTKDFLKSIKIFGKGIIHHMD</sequence>
<feature type="transmembrane region" description="Helical" evidence="1">
    <location>
        <begin position="12"/>
        <end position="36"/>
    </location>
</feature>
<dbReference type="AlphaFoldDB" id="A0A6P0UBB1"/>
<evidence type="ECO:0008006" key="4">
    <source>
        <dbReference type="Google" id="ProtNLM"/>
    </source>
</evidence>
<organism evidence="2 3">
    <name type="scientific">Muriicola jejuensis</name>
    <dbReference type="NCBI Taxonomy" id="504488"/>
    <lineage>
        <taxon>Bacteria</taxon>
        <taxon>Pseudomonadati</taxon>
        <taxon>Bacteroidota</taxon>
        <taxon>Flavobacteriia</taxon>
        <taxon>Flavobacteriales</taxon>
        <taxon>Flavobacteriaceae</taxon>
        <taxon>Muriicola</taxon>
    </lineage>
</organism>
<evidence type="ECO:0000313" key="3">
    <source>
        <dbReference type="Proteomes" id="UP000468443"/>
    </source>
</evidence>
<dbReference type="EMBL" id="JAABOP010000001">
    <property type="protein sequence ID" value="NER08918.1"/>
    <property type="molecule type" value="Genomic_DNA"/>
</dbReference>
<keyword evidence="3" id="KW-1185">Reference proteome</keyword>
<reference evidence="2 3" key="1">
    <citation type="submission" date="2020-01" db="EMBL/GenBank/DDBJ databases">
        <title>Muriicola jejuensis KCTC 22299.</title>
        <authorList>
            <person name="Wang G."/>
        </authorList>
    </citation>
    <scope>NUCLEOTIDE SEQUENCE [LARGE SCALE GENOMIC DNA]</scope>
    <source>
        <strain evidence="2 3">KCTC 22299</strain>
    </source>
</reference>
<accession>A0A6P0UBB1</accession>